<dbReference type="GeneID" id="10510803"/>
<evidence type="ECO:0000313" key="1">
    <source>
        <dbReference type="EMBL" id="EGC30294.1"/>
    </source>
</evidence>
<dbReference type="EMBL" id="GL871340">
    <property type="protein sequence ID" value="EGC30294.1"/>
    <property type="molecule type" value="Genomic_DNA"/>
</dbReference>
<reference evidence="2" key="1">
    <citation type="journal article" date="2011" name="Genome Biol.">
        <title>Comparative genomics of the social amoebae Dictyostelium discoideum and Dictyostelium purpureum.</title>
        <authorList>
            <consortium name="US DOE Joint Genome Institute (JGI-PGF)"/>
            <person name="Sucgang R."/>
            <person name="Kuo A."/>
            <person name="Tian X."/>
            <person name="Salerno W."/>
            <person name="Parikh A."/>
            <person name="Feasley C.L."/>
            <person name="Dalin E."/>
            <person name="Tu H."/>
            <person name="Huang E."/>
            <person name="Barry K."/>
            <person name="Lindquist E."/>
            <person name="Shapiro H."/>
            <person name="Bruce D."/>
            <person name="Schmutz J."/>
            <person name="Salamov A."/>
            <person name="Fey P."/>
            <person name="Gaudet P."/>
            <person name="Anjard C."/>
            <person name="Babu M.M."/>
            <person name="Basu S."/>
            <person name="Bushmanova Y."/>
            <person name="van der Wel H."/>
            <person name="Katoh-Kurasawa M."/>
            <person name="Dinh C."/>
            <person name="Coutinho P.M."/>
            <person name="Saito T."/>
            <person name="Elias M."/>
            <person name="Schaap P."/>
            <person name="Kay R.R."/>
            <person name="Henrissat B."/>
            <person name="Eichinger L."/>
            <person name="Rivero F."/>
            <person name="Putnam N.H."/>
            <person name="West C.M."/>
            <person name="Loomis W.F."/>
            <person name="Chisholm R.L."/>
            <person name="Shaulsky G."/>
            <person name="Strassmann J.E."/>
            <person name="Queller D.C."/>
            <person name="Kuspa A."/>
            <person name="Grigoriev I.V."/>
        </authorList>
    </citation>
    <scope>NUCLEOTIDE SEQUENCE [LARGE SCALE GENOMIC DNA]</scope>
    <source>
        <strain evidence="2">QSDP1</strain>
    </source>
</reference>
<dbReference type="AlphaFoldDB" id="F1A0I3"/>
<dbReference type="InParanoid" id="F1A0I3"/>
<keyword evidence="2" id="KW-1185">Reference proteome</keyword>
<protein>
    <submittedName>
        <fullName evidence="1">Uncharacterized protein</fullName>
    </submittedName>
</protein>
<dbReference type="PANTHER" id="PTHR33099:SF7">
    <property type="entry name" value="MYND-TYPE DOMAIN-CONTAINING PROTEIN"/>
    <property type="match status" value="1"/>
</dbReference>
<dbReference type="PANTHER" id="PTHR33099">
    <property type="entry name" value="FE2OG DIOXYGENASE DOMAIN-CONTAINING PROTEIN"/>
    <property type="match status" value="1"/>
</dbReference>
<name>F1A0I3_DICPU</name>
<organism evidence="1 2">
    <name type="scientific">Dictyostelium purpureum</name>
    <name type="common">Slime mold</name>
    <dbReference type="NCBI Taxonomy" id="5786"/>
    <lineage>
        <taxon>Eukaryota</taxon>
        <taxon>Amoebozoa</taxon>
        <taxon>Evosea</taxon>
        <taxon>Eumycetozoa</taxon>
        <taxon>Dictyostelia</taxon>
        <taxon>Dictyosteliales</taxon>
        <taxon>Dictyosteliaceae</taxon>
        <taxon>Dictyostelium</taxon>
    </lineage>
</organism>
<gene>
    <name evidence="1" type="ORF">DICPUDRAFT_83753</name>
</gene>
<dbReference type="OrthoDB" id="27483at2759"/>
<dbReference type="KEGG" id="dpp:DICPUDRAFT_83753"/>
<dbReference type="VEuPathDB" id="AmoebaDB:DICPUDRAFT_83753"/>
<dbReference type="RefSeq" id="XP_003293173.1">
    <property type="nucleotide sequence ID" value="XM_003293125.1"/>
</dbReference>
<proteinExistence type="predicted"/>
<sequence>MADYILDDIEYQDYTGIEDLLRESKNVETKTLDKGNFFSSYIVKTPISIKIGKNFEDCDFVGIPFVSSQVQEIINNYTITKVNKQLKKQYEVVDSKVAISDTWMLEIVEKVKEGLGIDSNETIDHQFNKMVISTSEECTIEESNDYQDISIDDEEDEDPEFNKNDHIATVILTLPSKHQGGDIVFNNHSGTKRVVSKTDYEYTTAQEIKYLALYTDCPYNIESIDSGYHVYLIYKLYKTSSRKYSAKFLETRKKKLREISVKLMKEIRNVLDQKENLVYLLEGVYKCPLLIQHLAGEDKEVFSILQSTSVLPNSNFKIFFGHLEILREGSYDGQYSFHFTINSLVDFNNTPLGKEINIQDFSAFLPVDSLFKLEPYSVKKRGIQHGSVKIKYSKQVLLILKK</sequence>
<evidence type="ECO:0000313" key="2">
    <source>
        <dbReference type="Proteomes" id="UP000001064"/>
    </source>
</evidence>
<dbReference type="Proteomes" id="UP000001064">
    <property type="component" value="Unassembled WGS sequence"/>
</dbReference>
<accession>F1A0I3</accession>